<evidence type="ECO:0000313" key="3">
    <source>
        <dbReference type="Proteomes" id="UP001238179"/>
    </source>
</evidence>
<dbReference type="KEGG" id="msil:METEAL_40000"/>
<protein>
    <submittedName>
        <fullName evidence="2">Uncharacterized protein</fullName>
    </submittedName>
</protein>
<reference evidence="3" key="1">
    <citation type="journal article" date="2023" name="Int. J. Syst. Evol. Microbiol.">
        <title>Mesoterricola silvestris gen. nov., sp. nov., Mesoterricola sediminis sp. nov., Geothrix oryzae sp. nov., Geothrix edaphica sp. nov., Geothrix rubra sp. nov., and Geothrix limicola sp. nov., six novel members of Acidobacteriota isolated from soils.</title>
        <authorList>
            <person name="Itoh H."/>
            <person name="Sugisawa Y."/>
            <person name="Mise K."/>
            <person name="Xu Z."/>
            <person name="Kuniyasu M."/>
            <person name="Ushijima N."/>
            <person name="Kawano K."/>
            <person name="Kobayashi E."/>
            <person name="Shiratori Y."/>
            <person name="Masuda Y."/>
            <person name="Senoo K."/>
        </authorList>
    </citation>
    <scope>NUCLEOTIDE SEQUENCE [LARGE SCALE GENOMIC DNA]</scope>
    <source>
        <strain evidence="3">W79</strain>
    </source>
</reference>
<feature type="transmembrane region" description="Helical" evidence="1">
    <location>
        <begin position="40"/>
        <end position="59"/>
    </location>
</feature>
<feature type="transmembrane region" description="Helical" evidence="1">
    <location>
        <begin position="97"/>
        <end position="116"/>
    </location>
</feature>
<organism evidence="2 3">
    <name type="scientific">Mesoterricola silvestris</name>
    <dbReference type="NCBI Taxonomy" id="2927979"/>
    <lineage>
        <taxon>Bacteria</taxon>
        <taxon>Pseudomonadati</taxon>
        <taxon>Acidobacteriota</taxon>
        <taxon>Holophagae</taxon>
        <taxon>Holophagales</taxon>
        <taxon>Holophagaceae</taxon>
        <taxon>Mesoterricola</taxon>
    </lineage>
</organism>
<keyword evidence="1" id="KW-0812">Transmembrane</keyword>
<feature type="transmembrane region" description="Helical" evidence="1">
    <location>
        <begin position="128"/>
        <end position="149"/>
    </location>
</feature>
<evidence type="ECO:0000256" key="1">
    <source>
        <dbReference type="SAM" id="Phobius"/>
    </source>
</evidence>
<proteinExistence type="predicted"/>
<keyword evidence="1" id="KW-1133">Transmembrane helix</keyword>
<name>A0AA48KAM6_9BACT</name>
<dbReference type="RefSeq" id="WP_316413500.1">
    <property type="nucleotide sequence ID" value="NZ_AP027080.1"/>
</dbReference>
<evidence type="ECO:0000313" key="2">
    <source>
        <dbReference type="EMBL" id="BDU74826.1"/>
    </source>
</evidence>
<keyword evidence="1" id="KW-0472">Membrane</keyword>
<keyword evidence="3" id="KW-1185">Reference proteome</keyword>
<dbReference type="EMBL" id="AP027080">
    <property type="protein sequence ID" value="BDU74826.1"/>
    <property type="molecule type" value="Genomic_DNA"/>
</dbReference>
<accession>A0AA48KAM6</accession>
<feature type="transmembrane region" description="Helical" evidence="1">
    <location>
        <begin position="6"/>
        <end position="28"/>
    </location>
</feature>
<dbReference type="AlphaFoldDB" id="A0AA48KAM6"/>
<feature type="transmembrane region" description="Helical" evidence="1">
    <location>
        <begin position="161"/>
        <end position="178"/>
    </location>
</feature>
<dbReference type="Proteomes" id="UP001238179">
    <property type="component" value="Chromosome"/>
</dbReference>
<gene>
    <name evidence="2" type="ORF">METEAL_40000</name>
</gene>
<sequence length="664" mass="73415">MQKIVGRWAAPLAGGLLFVVVLFLLVGYRLKTAEAGIQTLMSAGVMVAPVKAFILRFSLTLLIPFYVIAGLALWGATLVAATLARRGYSRRWTPLDGFLFTLSALLWTHLLLWWQVPTTLWLIPGLKFLPFWLIFPLLAVLTLAFPVRWIRREGLGPVRGTLLAAAWLGLWSLVPLLPERLPRLLTPAKGGQDRTQVLIIGLDGLRQDVGVPATSAWTGTTYLNAYTVIPATRLLWAILWGGDPMVYTIGHAPPLKEELLGQFPLPLIDRAQEKGWKPRFYIDDGGTIGLAGRPSNFDDVLMPAPGWENFVNSNMSAGFPLFAAWENWGRAFPTTNPWAPLDAGLREALRLGAGSKLVMFHSCLAHVPIFLRREELAEIKSWWTLRPVSLEPFYARQQITAARAARYDQRGDPFTSYSLRMRSILKAWEPIWAGLDRDPRFAGATRVLFSDHGERFYHVTDTIRLSGVHGYDLDPWEARITFKVDGPGFQAPPGAAPVATTVSVLSLRDALAKAIDRNTPLDRQTLETSHPVAPLRYQTLSLDLFSESAVGLFREMDVAKLALTTGIAKNGIWFTDQDQSAEERAEQVTLAFGKGADLEVVKPLKAGGAYRYLYEGYLLKSHEVVSEEAYKAAKERAKALLTAASPLVPDSRGPASVAASRATE</sequence>
<feature type="transmembrane region" description="Helical" evidence="1">
    <location>
        <begin position="65"/>
        <end position="85"/>
    </location>
</feature>